<evidence type="ECO:0000313" key="4">
    <source>
        <dbReference type="Proteomes" id="UP001589828"/>
    </source>
</evidence>
<dbReference type="InterPro" id="IPR028098">
    <property type="entry name" value="Glyco_trans_4-like_N"/>
</dbReference>
<dbReference type="RefSeq" id="WP_377026524.1">
    <property type="nucleotide sequence ID" value="NZ_JBHLTS010000080.1"/>
</dbReference>
<accession>A0ABV6LH54</accession>
<evidence type="ECO:0000259" key="1">
    <source>
        <dbReference type="Pfam" id="PF00534"/>
    </source>
</evidence>
<dbReference type="Proteomes" id="UP001589828">
    <property type="component" value="Unassembled WGS sequence"/>
</dbReference>
<gene>
    <name evidence="3" type="primary">bshA</name>
    <name evidence="3" type="ORF">ACFFGT_31690</name>
</gene>
<dbReference type="Pfam" id="PF13439">
    <property type="entry name" value="Glyco_transf_4"/>
    <property type="match status" value="1"/>
</dbReference>
<sequence length="380" mass="42309">MKIGIVCYPTFGGSGVVATELGKALADRGHQVHFVTYNQPARLDLFSENLFYHEVSVSNYPLFDFPPYELALASRLVDVVRHEQLDVLHVHYAIPHASAAFMAKQILMTYGIYIPVVTTLHGTDITLVGKDRTFKPVVTFSINQSDGVTAVSQNLKEDTYKFFDIKKDILVIPNFIDLTRFSLKPKDHFKKAIAPSGEKILVHTSNFRKVKRTEDVVKIFAKVIKKIPSKLLMVGDGPERSMCEQLCRDLGVTDNVRFLGKQDAVEEILSVSDLFLMPSQSESFGLAALEAMACKVPVISSNAGGLPELNVDGLTGFLKEPGDVDGMAEKAIFILEDEERLAKFKENALARAKEFELATILPKYENYYLEVIEQSKAKAV</sequence>
<organism evidence="3 4">
    <name type="scientific">Mucilaginibacter angelicae</name>
    <dbReference type="NCBI Taxonomy" id="869718"/>
    <lineage>
        <taxon>Bacteria</taxon>
        <taxon>Pseudomonadati</taxon>
        <taxon>Bacteroidota</taxon>
        <taxon>Sphingobacteriia</taxon>
        <taxon>Sphingobacteriales</taxon>
        <taxon>Sphingobacteriaceae</taxon>
        <taxon>Mucilaginibacter</taxon>
    </lineage>
</organism>
<feature type="domain" description="Glycosyl transferase family 1" evidence="1">
    <location>
        <begin position="188"/>
        <end position="348"/>
    </location>
</feature>
<reference evidence="3 4" key="1">
    <citation type="submission" date="2024-09" db="EMBL/GenBank/DDBJ databases">
        <authorList>
            <person name="Sun Q."/>
            <person name="Mori K."/>
        </authorList>
    </citation>
    <scope>NUCLEOTIDE SEQUENCE [LARGE SCALE GENOMIC DNA]</scope>
    <source>
        <strain evidence="3 4">NCAIM B.02415</strain>
    </source>
</reference>
<evidence type="ECO:0000313" key="3">
    <source>
        <dbReference type="EMBL" id="MFC0518819.1"/>
    </source>
</evidence>
<dbReference type="EMBL" id="JBHLTS010000080">
    <property type="protein sequence ID" value="MFC0518819.1"/>
    <property type="molecule type" value="Genomic_DNA"/>
</dbReference>
<dbReference type="Pfam" id="PF00534">
    <property type="entry name" value="Glycos_transf_1"/>
    <property type="match status" value="1"/>
</dbReference>
<dbReference type="InterPro" id="IPR050194">
    <property type="entry name" value="Glycosyltransferase_grp1"/>
</dbReference>
<dbReference type="NCBIfam" id="TIGR03999">
    <property type="entry name" value="thiol_BshA"/>
    <property type="match status" value="1"/>
</dbReference>
<dbReference type="InterPro" id="IPR001296">
    <property type="entry name" value="Glyco_trans_1"/>
</dbReference>
<proteinExistence type="predicted"/>
<dbReference type="InterPro" id="IPR023881">
    <property type="entry name" value="Thiol_BshA"/>
</dbReference>
<dbReference type="PANTHER" id="PTHR45947">
    <property type="entry name" value="SULFOQUINOVOSYL TRANSFERASE SQD2"/>
    <property type="match status" value="1"/>
</dbReference>
<feature type="domain" description="Glycosyltransferase subfamily 4-like N-terminal" evidence="2">
    <location>
        <begin position="11"/>
        <end position="180"/>
    </location>
</feature>
<dbReference type="Gene3D" id="3.40.50.2000">
    <property type="entry name" value="Glycogen Phosphorylase B"/>
    <property type="match status" value="2"/>
</dbReference>
<comment type="caution">
    <text evidence="3">The sequence shown here is derived from an EMBL/GenBank/DDBJ whole genome shotgun (WGS) entry which is preliminary data.</text>
</comment>
<protein>
    <submittedName>
        <fullName evidence="3">N-acetyl-alpha-D-glucosaminyl L-malate synthase BshA</fullName>
    </submittedName>
</protein>
<name>A0ABV6LH54_9SPHI</name>
<dbReference type="PANTHER" id="PTHR45947:SF3">
    <property type="entry name" value="SULFOQUINOVOSYL TRANSFERASE SQD2"/>
    <property type="match status" value="1"/>
</dbReference>
<evidence type="ECO:0000259" key="2">
    <source>
        <dbReference type="Pfam" id="PF13439"/>
    </source>
</evidence>
<dbReference type="SUPFAM" id="SSF53756">
    <property type="entry name" value="UDP-Glycosyltransferase/glycogen phosphorylase"/>
    <property type="match status" value="1"/>
</dbReference>
<keyword evidence="4" id="KW-1185">Reference proteome</keyword>